<dbReference type="GO" id="GO:0003677">
    <property type="term" value="F:DNA binding"/>
    <property type="evidence" value="ECO:0007669"/>
    <property type="project" value="InterPro"/>
</dbReference>
<comment type="caution">
    <text evidence="11">The sequence shown here is derived from an EMBL/GenBank/DDBJ whole genome shotgun (WGS) entry which is preliminary data.</text>
</comment>
<dbReference type="InterPro" id="IPR000212">
    <property type="entry name" value="DNA_helicase_UvrD/REP"/>
</dbReference>
<evidence type="ECO:0000256" key="4">
    <source>
        <dbReference type="ARBA" id="ARBA00022840"/>
    </source>
</evidence>
<dbReference type="GO" id="GO:0005524">
    <property type="term" value="F:ATP binding"/>
    <property type="evidence" value="ECO:0007669"/>
    <property type="project" value="UniProtKB-KW"/>
</dbReference>
<dbReference type="GO" id="GO:0005634">
    <property type="term" value="C:nucleus"/>
    <property type="evidence" value="ECO:0007669"/>
    <property type="project" value="TreeGrafter"/>
</dbReference>
<feature type="domain" description="UvrD-like helicase ATP-binding" evidence="9">
    <location>
        <begin position="204"/>
        <end position="245"/>
    </location>
</feature>
<evidence type="ECO:0000256" key="1">
    <source>
        <dbReference type="ARBA" id="ARBA00022741"/>
    </source>
</evidence>
<dbReference type="EC" id="5.6.2.4" evidence="7"/>
<comment type="catalytic activity">
    <reaction evidence="8">
        <text>ATP + H2O = ADP + phosphate + H(+)</text>
        <dbReference type="Rhea" id="RHEA:13065"/>
        <dbReference type="ChEBI" id="CHEBI:15377"/>
        <dbReference type="ChEBI" id="CHEBI:15378"/>
        <dbReference type="ChEBI" id="CHEBI:30616"/>
        <dbReference type="ChEBI" id="CHEBI:43474"/>
        <dbReference type="ChEBI" id="CHEBI:456216"/>
        <dbReference type="EC" id="5.6.2.4"/>
    </reaction>
</comment>
<keyword evidence="2" id="KW-0378">Hydrolase</keyword>
<dbReference type="Gene3D" id="3.40.50.300">
    <property type="entry name" value="P-loop containing nucleotide triphosphate hydrolases"/>
    <property type="match status" value="2"/>
</dbReference>
<evidence type="ECO:0000256" key="2">
    <source>
        <dbReference type="ARBA" id="ARBA00022801"/>
    </source>
</evidence>
<sequence length="507" mass="57008">MQLTYEQSRILDFVRSGGSGVTVRHVLLHAYAGAGKSFILSEIARLLPGPGLYLAFNQAIVQDIRQKLPSHFKAMTTHQLALEGLPRDISKRVRASLDQDRGRVALPLILDKVEGLHPAKGFPQKDGLAIAGIAMRTLSNFCGSGDPQMGPQHLPAMPNRWKKEDLVQHANHIWDAMLNFRIPITHDFYFKAWTLMDQPLPYFHRLVDEAQDTNPALLGSLFHQPQGVTWWAGDPYQSIYSWRGAMDALSHIGKQDQTHSDYLTRSFRFGDAPADLASRLLSVLGETRPVQGTGQTEITYASLESRNPRPFLQGFSTMAWVSFSNVTLLDVALQCIEHGLSFHIVGQGRDEKSLIYAAMKLKSGKFDPKGPLSAYRQWSELEEEAASVPDGDAAKLLKLYRHPGFGSILDALNRGESRESDAQVILTTAHRSKGREWDCVVIDSDLDASAEPTPAQIRKKRRFFVEGDDLRFDNREDIHLRYVAFTRGRKHLHVGCPNLYQWWAKAF</sequence>
<evidence type="ECO:0000256" key="3">
    <source>
        <dbReference type="ARBA" id="ARBA00022806"/>
    </source>
</evidence>
<dbReference type="PANTHER" id="PTHR11070:SF30">
    <property type="entry name" value="F-BOX DNA HELICASE 1"/>
    <property type="match status" value="1"/>
</dbReference>
<dbReference type="GO" id="GO:0031297">
    <property type="term" value="P:replication fork processing"/>
    <property type="evidence" value="ECO:0007669"/>
    <property type="project" value="TreeGrafter"/>
</dbReference>
<name>E6QJF5_9ZZZZ</name>
<evidence type="ECO:0000259" key="10">
    <source>
        <dbReference type="Pfam" id="PF13361"/>
    </source>
</evidence>
<keyword evidence="1" id="KW-0547">Nucleotide-binding</keyword>
<evidence type="ECO:0000256" key="6">
    <source>
        <dbReference type="ARBA" id="ARBA00034617"/>
    </source>
</evidence>
<evidence type="ECO:0000259" key="9">
    <source>
        <dbReference type="Pfam" id="PF00580"/>
    </source>
</evidence>
<dbReference type="AlphaFoldDB" id="E6QJF5"/>
<keyword evidence="3" id="KW-0347">Helicase</keyword>
<evidence type="ECO:0000256" key="5">
    <source>
        <dbReference type="ARBA" id="ARBA00023235"/>
    </source>
</evidence>
<feature type="domain" description="UvrD-like helicase C-terminal" evidence="10">
    <location>
        <begin position="411"/>
        <end position="494"/>
    </location>
</feature>
<dbReference type="Pfam" id="PF13361">
    <property type="entry name" value="UvrD_C"/>
    <property type="match status" value="1"/>
</dbReference>
<proteinExistence type="predicted"/>
<accession>E6QJF5</accession>
<keyword evidence="5" id="KW-0413">Isomerase</keyword>
<dbReference type="InterPro" id="IPR027417">
    <property type="entry name" value="P-loop_NTPase"/>
</dbReference>
<evidence type="ECO:0000313" key="11">
    <source>
        <dbReference type="EMBL" id="CBI07371.1"/>
    </source>
</evidence>
<comment type="catalytic activity">
    <reaction evidence="6">
        <text>Couples ATP hydrolysis with the unwinding of duplex DNA by translocating in the 3'-5' direction.</text>
        <dbReference type="EC" id="5.6.2.4"/>
    </reaction>
</comment>
<reference evidence="11" key="1">
    <citation type="submission" date="2009-10" db="EMBL/GenBank/DDBJ databases">
        <title>Diversity of trophic interactions inside an arsenic-rich microbial ecosystem.</title>
        <authorList>
            <person name="Bertin P.N."/>
            <person name="Heinrich-Salmeron A."/>
            <person name="Pelletier E."/>
            <person name="Goulhen-Chollet F."/>
            <person name="Arsene-Ploetze F."/>
            <person name="Gallien S."/>
            <person name="Calteau A."/>
            <person name="Vallenet D."/>
            <person name="Casiot C."/>
            <person name="Chane-Woon-Ming B."/>
            <person name="Giloteaux L."/>
            <person name="Barakat M."/>
            <person name="Bonnefoy V."/>
            <person name="Bruneel O."/>
            <person name="Chandler M."/>
            <person name="Cleiss J."/>
            <person name="Duran R."/>
            <person name="Elbaz-Poulichet F."/>
            <person name="Fonknechten N."/>
            <person name="Lauga B."/>
            <person name="Mornico D."/>
            <person name="Ortet P."/>
            <person name="Schaeffer C."/>
            <person name="Siguier P."/>
            <person name="Alexander Thil Smith A."/>
            <person name="Van Dorsselaer A."/>
            <person name="Weissenbach J."/>
            <person name="Medigue C."/>
            <person name="Le Paslier D."/>
        </authorList>
    </citation>
    <scope>NUCLEOTIDE SEQUENCE</scope>
</reference>
<gene>
    <name evidence="11" type="ORF">CARN6_0703</name>
</gene>
<dbReference type="GO" id="GO:0043138">
    <property type="term" value="F:3'-5' DNA helicase activity"/>
    <property type="evidence" value="ECO:0007669"/>
    <property type="project" value="UniProtKB-EC"/>
</dbReference>
<evidence type="ECO:0000256" key="7">
    <source>
        <dbReference type="ARBA" id="ARBA00034808"/>
    </source>
</evidence>
<keyword evidence="4" id="KW-0067">ATP-binding</keyword>
<protein>
    <recommendedName>
        <fullName evidence="7">DNA 3'-5' helicase</fullName>
        <ecNumber evidence="7">5.6.2.4</ecNumber>
    </recommendedName>
</protein>
<dbReference type="PANTHER" id="PTHR11070">
    <property type="entry name" value="UVRD / RECB / PCRA DNA HELICASE FAMILY MEMBER"/>
    <property type="match status" value="1"/>
</dbReference>
<dbReference type="GO" id="GO:0016787">
    <property type="term" value="F:hydrolase activity"/>
    <property type="evidence" value="ECO:0007669"/>
    <property type="project" value="UniProtKB-KW"/>
</dbReference>
<dbReference type="SUPFAM" id="SSF52540">
    <property type="entry name" value="P-loop containing nucleoside triphosphate hydrolases"/>
    <property type="match status" value="1"/>
</dbReference>
<dbReference type="InterPro" id="IPR014016">
    <property type="entry name" value="UvrD-like_ATP-bd"/>
</dbReference>
<dbReference type="EMBL" id="CABQ01000087">
    <property type="protein sequence ID" value="CBI07371.1"/>
    <property type="molecule type" value="Genomic_DNA"/>
</dbReference>
<dbReference type="Pfam" id="PF00580">
    <property type="entry name" value="UvrD-helicase"/>
    <property type="match status" value="1"/>
</dbReference>
<evidence type="ECO:0000256" key="8">
    <source>
        <dbReference type="ARBA" id="ARBA00048988"/>
    </source>
</evidence>
<dbReference type="InterPro" id="IPR014017">
    <property type="entry name" value="DNA_helicase_UvrD-like_C"/>
</dbReference>
<organism evidence="11">
    <name type="scientific">mine drainage metagenome</name>
    <dbReference type="NCBI Taxonomy" id="410659"/>
    <lineage>
        <taxon>unclassified sequences</taxon>
        <taxon>metagenomes</taxon>
        <taxon>ecological metagenomes</taxon>
    </lineage>
</organism>
<dbReference type="GO" id="GO:0000724">
    <property type="term" value="P:double-strand break repair via homologous recombination"/>
    <property type="evidence" value="ECO:0007669"/>
    <property type="project" value="TreeGrafter"/>
</dbReference>